<comment type="caution">
    <text evidence="8">The sequence shown here is derived from an EMBL/GenBank/DDBJ whole genome shotgun (WGS) entry which is preliminary data.</text>
</comment>
<dbReference type="InterPro" id="IPR037185">
    <property type="entry name" value="EmrE-like"/>
</dbReference>
<feature type="transmembrane region" description="Helical" evidence="6">
    <location>
        <begin position="165"/>
        <end position="187"/>
    </location>
</feature>
<dbReference type="EMBL" id="MLCF01000059">
    <property type="protein sequence ID" value="OIV37223.1"/>
    <property type="molecule type" value="Genomic_DNA"/>
</dbReference>
<feature type="transmembrane region" description="Helical" evidence="6">
    <location>
        <begin position="109"/>
        <end position="128"/>
    </location>
</feature>
<evidence type="ECO:0000313" key="8">
    <source>
        <dbReference type="EMBL" id="OIV37223.1"/>
    </source>
</evidence>
<dbReference type="Pfam" id="PF00892">
    <property type="entry name" value="EamA"/>
    <property type="match status" value="1"/>
</dbReference>
<dbReference type="InterPro" id="IPR000620">
    <property type="entry name" value="EamA_dom"/>
</dbReference>
<evidence type="ECO:0000313" key="9">
    <source>
        <dbReference type="Proteomes" id="UP000243342"/>
    </source>
</evidence>
<dbReference type="AlphaFoldDB" id="A0A1J7BEU6"/>
<dbReference type="PANTHER" id="PTHR32322">
    <property type="entry name" value="INNER MEMBRANE TRANSPORTER"/>
    <property type="match status" value="1"/>
</dbReference>
<feature type="transmembrane region" description="Helical" evidence="6">
    <location>
        <begin position="80"/>
        <end position="97"/>
    </location>
</feature>
<keyword evidence="3 6" id="KW-0812">Transmembrane</keyword>
<evidence type="ECO:0000256" key="6">
    <source>
        <dbReference type="SAM" id="Phobius"/>
    </source>
</evidence>
<dbReference type="InterPro" id="IPR050638">
    <property type="entry name" value="AA-Vitamin_Transporters"/>
</dbReference>
<accession>A0A1J7BEU6</accession>
<evidence type="ECO:0000256" key="2">
    <source>
        <dbReference type="ARBA" id="ARBA00007362"/>
    </source>
</evidence>
<comment type="subcellular location">
    <subcellularLocation>
        <location evidence="1">Membrane</location>
        <topology evidence="1">Multi-pass membrane protein</topology>
    </subcellularLocation>
</comment>
<reference evidence="8 9" key="1">
    <citation type="submission" date="2016-10" db="EMBL/GenBank/DDBJ databases">
        <title>Genome sequence of Streptomyces gilvigriseus MUSC 26.</title>
        <authorList>
            <person name="Lee L.-H."/>
            <person name="Ser H.-L."/>
        </authorList>
    </citation>
    <scope>NUCLEOTIDE SEQUENCE [LARGE SCALE GENOMIC DNA]</scope>
    <source>
        <strain evidence="8 9">MUSC 26</strain>
    </source>
</reference>
<dbReference type="GO" id="GO:0016020">
    <property type="term" value="C:membrane"/>
    <property type="evidence" value="ECO:0007669"/>
    <property type="project" value="UniProtKB-SubCell"/>
</dbReference>
<keyword evidence="9" id="KW-1185">Reference proteome</keyword>
<feature type="transmembrane region" description="Helical" evidence="6">
    <location>
        <begin position="24"/>
        <end position="42"/>
    </location>
</feature>
<keyword evidence="4 6" id="KW-1133">Transmembrane helix</keyword>
<gene>
    <name evidence="8" type="ORF">BIV57_11920</name>
</gene>
<dbReference type="Proteomes" id="UP000243342">
    <property type="component" value="Unassembled WGS sequence"/>
</dbReference>
<dbReference type="PANTHER" id="PTHR32322:SF2">
    <property type="entry name" value="EAMA DOMAIN-CONTAINING PROTEIN"/>
    <property type="match status" value="1"/>
</dbReference>
<name>A0A1J7BEU6_9ACTN</name>
<evidence type="ECO:0000256" key="4">
    <source>
        <dbReference type="ARBA" id="ARBA00022989"/>
    </source>
</evidence>
<keyword evidence="5 6" id="KW-0472">Membrane</keyword>
<evidence type="ECO:0000256" key="1">
    <source>
        <dbReference type="ARBA" id="ARBA00004141"/>
    </source>
</evidence>
<evidence type="ECO:0000259" key="7">
    <source>
        <dbReference type="Pfam" id="PF00892"/>
    </source>
</evidence>
<evidence type="ECO:0000256" key="3">
    <source>
        <dbReference type="ARBA" id="ARBA00022692"/>
    </source>
</evidence>
<dbReference type="STRING" id="1428644.BIV57_11920"/>
<feature type="transmembrane region" description="Helical" evidence="6">
    <location>
        <begin position="134"/>
        <end position="153"/>
    </location>
</feature>
<feature type="transmembrane region" description="Helical" evidence="6">
    <location>
        <begin position="199"/>
        <end position="218"/>
    </location>
</feature>
<comment type="similarity">
    <text evidence="2">Belongs to the EamA transporter family.</text>
</comment>
<sequence length="273" mass="27791">MLGFSLSFPGTAWSLAGFGPWTSTGLRGVIAALLAGAALAAARVPLPARQDRPGLLVVAGGCVLGFPLLTTLALQTSSTAHSAIVIGVLPLATAVVATLRTRVRQPAPFWWGAVAGAAVVLAFTLLQSHGRPTLADLYLLAALLVCAAGYAEGGRLARRMPGWQVIAWAVVAALPVTAATAVAALAVEPVHPTAEAVAGLLYIAAVSQFGAFVVWYRGMAGIGVARAGQLQLAQPLLTLVWSVLLLGEHLPPAAPPTAAAVLVCIAVTQRARA</sequence>
<dbReference type="SUPFAM" id="SSF103481">
    <property type="entry name" value="Multidrug resistance efflux transporter EmrE"/>
    <property type="match status" value="1"/>
</dbReference>
<feature type="transmembrane region" description="Helical" evidence="6">
    <location>
        <begin position="54"/>
        <end position="74"/>
    </location>
</feature>
<protein>
    <recommendedName>
        <fullName evidence="7">EamA domain-containing protein</fullName>
    </recommendedName>
</protein>
<proteinExistence type="inferred from homology"/>
<organism evidence="8 9">
    <name type="scientific">Mangrovactinospora gilvigrisea</name>
    <dbReference type="NCBI Taxonomy" id="1428644"/>
    <lineage>
        <taxon>Bacteria</taxon>
        <taxon>Bacillati</taxon>
        <taxon>Actinomycetota</taxon>
        <taxon>Actinomycetes</taxon>
        <taxon>Kitasatosporales</taxon>
        <taxon>Streptomycetaceae</taxon>
        <taxon>Mangrovactinospora</taxon>
    </lineage>
</organism>
<feature type="domain" description="EamA" evidence="7">
    <location>
        <begin position="134"/>
        <end position="255"/>
    </location>
</feature>
<evidence type="ECO:0000256" key="5">
    <source>
        <dbReference type="ARBA" id="ARBA00023136"/>
    </source>
</evidence>